<dbReference type="InterPro" id="IPR002589">
    <property type="entry name" value="Macro_dom"/>
</dbReference>
<dbReference type="SMART" id="SM00506">
    <property type="entry name" value="A1pp"/>
    <property type="match status" value="1"/>
</dbReference>
<gene>
    <name evidence="2" type="ORF">M1R53_03540</name>
</gene>
<dbReference type="PROSITE" id="PS51154">
    <property type="entry name" value="MACRO"/>
    <property type="match status" value="1"/>
</dbReference>
<organism evidence="2 3">
    <name type="scientific">Fenollaria massiliensis</name>
    <dbReference type="NCBI Taxonomy" id="938288"/>
    <lineage>
        <taxon>Bacteria</taxon>
        <taxon>Bacillati</taxon>
        <taxon>Bacillota</taxon>
        <taxon>Clostridia</taxon>
        <taxon>Eubacteriales</taxon>
        <taxon>Fenollaria</taxon>
    </lineage>
</organism>
<evidence type="ECO:0000259" key="1">
    <source>
        <dbReference type="PROSITE" id="PS51154"/>
    </source>
</evidence>
<dbReference type="Pfam" id="PF01661">
    <property type="entry name" value="Macro"/>
    <property type="match status" value="1"/>
</dbReference>
<dbReference type="Proteomes" id="UP000831151">
    <property type="component" value="Chromosome"/>
</dbReference>
<dbReference type="RefSeq" id="WP_249243091.1">
    <property type="nucleotide sequence ID" value="NZ_CP096649.1"/>
</dbReference>
<sequence>MIINSCELEAIYGDIFDLDVECIVNPANNSLLGGGGLDGLIHQNDGEDLLDETVKLAGTYTGGAKITRAHKLKNDYIIHVVGPMDSNKKKNKLLEKTYLNLLSLADEYEIKSIAIPAISCGAFAMDIKDASKIAVNAIKSYLQNHNSNIKKIYISLNNYKFFEEYKKLLDE</sequence>
<dbReference type="InterPro" id="IPR043472">
    <property type="entry name" value="Macro_dom-like"/>
</dbReference>
<feature type="domain" description="Macro" evidence="1">
    <location>
        <begin position="1"/>
        <end position="171"/>
    </location>
</feature>
<dbReference type="EMBL" id="CP096649">
    <property type="protein sequence ID" value="UQK59728.1"/>
    <property type="molecule type" value="Genomic_DNA"/>
</dbReference>
<dbReference type="Gene3D" id="3.40.220.10">
    <property type="entry name" value="Leucine Aminopeptidase, subunit E, domain 1"/>
    <property type="match status" value="1"/>
</dbReference>
<dbReference type="KEGG" id="fms:M1R53_03540"/>
<reference evidence="2" key="1">
    <citation type="submission" date="2022-04" db="EMBL/GenBank/DDBJ databases">
        <title>Complete genome sequences of Ezakiella coagulans and Fenollaria massiliensis.</title>
        <authorList>
            <person name="France M.T."/>
            <person name="Clifford J."/>
            <person name="Narina S."/>
            <person name="Rutt L."/>
            <person name="Ravel J."/>
        </authorList>
    </citation>
    <scope>NUCLEOTIDE SEQUENCE</scope>
    <source>
        <strain evidence="2">C0061C2</strain>
    </source>
</reference>
<keyword evidence="3" id="KW-1185">Reference proteome</keyword>
<dbReference type="SUPFAM" id="SSF52949">
    <property type="entry name" value="Macro domain-like"/>
    <property type="match status" value="1"/>
</dbReference>
<protein>
    <submittedName>
        <fullName evidence="2">Macro domain-containing protein</fullName>
    </submittedName>
</protein>
<dbReference type="PANTHER" id="PTHR11106:SF27">
    <property type="entry name" value="MACRO DOMAIN-CONTAINING PROTEIN"/>
    <property type="match status" value="1"/>
</dbReference>
<evidence type="ECO:0000313" key="3">
    <source>
        <dbReference type="Proteomes" id="UP000831151"/>
    </source>
</evidence>
<evidence type="ECO:0000313" key="2">
    <source>
        <dbReference type="EMBL" id="UQK59728.1"/>
    </source>
</evidence>
<accession>A0A9E7DKN6</accession>
<dbReference type="AlphaFoldDB" id="A0A9E7DKN6"/>
<proteinExistence type="predicted"/>
<dbReference type="PANTHER" id="PTHR11106">
    <property type="entry name" value="GANGLIOSIDE INDUCED DIFFERENTIATION ASSOCIATED PROTEIN 2-RELATED"/>
    <property type="match status" value="1"/>
</dbReference>
<name>A0A9E7DKN6_9FIRM</name>